<accession>A0AAV9R0G3</accession>
<name>A0AAV9R0G3_9TELE</name>
<feature type="non-terminal residue" evidence="1">
    <location>
        <position position="1"/>
    </location>
</feature>
<dbReference type="EMBL" id="JAHHUM010002531">
    <property type="protein sequence ID" value="KAK5603248.1"/>
    <property type="molecule type" value="Genomic_DNA"/>
</dbReference>
<comment type="caution">
    <text evidence="1">The sequence shown here is derived from an EMBL/GenBank/DDBJ whole genome shotgun (WGS) entry which is preliminary data.</text>
</comment>
<sequence>KTLETSCQLPLQAPTIIQPARSPTLLEAHLRTLQIAAYGLCPKNPPFEIIYLEIANLR</sequence>
<protein>
    <submittedName>
        <fullName evidence="1">Uncharacterized protein</fullName>
    </submittedName>
</protein>
<evidence type="ECO:0000313" key="2">
    <source>
        <dbReference type="Proteomes" id="UP001311232"/>
    </source>
</evidence>
<feature type="non-terminal residue" evidence="1">
    <location>
        <position position="58"/>
    </location>
</feature>
<keyword evidence="2" id="KW-1185">Reference proteome</keyword>
<evidence type="ECO:0000313" key="1">
    <source>
        <dbReference type="EMBL" id="KAK5603248.1"/>
    </source>
</evidence>
<reference evidence="1 2" key="1">
    <citation type="submission" date="2021-06" db="EMBL/GenBank/DDBJ databases">
        <authorList>
            <person name="Palmer J.M."/>
        </authorList>
    </citation>
    <scope>NUCLEOTIDE SEQUENCE [LARGE SCALE GENOMIC DNA]</scope>
    <source>
        <strain evidence="1 2">MEX-2019</strain>
        <tissue evidence="1">Muscle</tissue>
    </source>
</reference>
<dbReference type="AlphaFoldDB" id="A0AAV9R0G3"/>
<gene>
    <name evidence="1" type="ORF">CRENBAI_011831</name>
</gene>
<proteinExistence type="predicted"/>
<organism evidence="1 2">
    <name type="scientific">Crenichthys baileyi</name>
    <name type="common">White River springfish</name>
    <dbReference type="NCBI Taxonomy" id="28760"/>
    <lineage>
        <taxon>Eukaryota</taxon>
        <taxon>Metazoa</taxon>
        <taxon>Chordata</taxon>
        <taxon>Craniata</taxon>
        <taxon>Vertebrata</taxon>
        <taxon>Euteleostomi</taxon>
        <taxon>Actinopterygii</taxon>
        <taxon>Neopterygii</taxon>
        <taxon>Teleostei</taxon>
        <taxon>Neoteleostei</taxon>
        <taxon>Acanthomorphata</taxon>
        <taxon>Ovalentaria</taxon>
        <taxon>Atherinomorphae</taxon>
        <taxon>Cyprinodontiformes</taxon>
        <taxon>Goodeidae</taxon>
        <taxon>Crenichthys</taxon>
    </lineage>
</organism>
<dbReference type="Proteomes" id="UP001311232">
    <property type="component" value="Unassembled WGS sequence"/>
</dbReference>